<protein>
    <submittedName>
        <fullName evidence="1">Uncharacterized protein</fullName>
    </submittedName>
</protein>
<name>A0A1R3KL36_9ROSI</name>
<accession>A0A1R3KL36</accession>
<sequence length="91" mass="10079">MSLKVCGLERLVSSFADLVLVPSKTALKRLDLDFADLTSRTPMEKSHRPMLRLCGEGAEIVFLCDLTTHSSPRDLLTCVHFADLSLFEGVI</sequence>
<dbReference type="AlphaFoldDB" id="A0A1R3KL36"/>
<evidence type="ECO:0000313" key="1">
    <source>
        <dbReference type="EMBL" id="OMP07800.1"/>
    </source>
</evidence>
<dbReference type="EMBL" id="AWUE01013040">
    <property type="protein sequence ID" value="OMP07800.1"/>
    <property type="molecule type" value="Genomic_DNA"/>
</dbReference>
<reference evidence="2" key="1">
    <citation type="submission" date="2013-09" db="EMBL/GenBank/DDBJ databases">
        <title>Corchorus olitorius genome sequencing.</title>
        <authorList>
            <person name="Alam M."/>
            <person name="Haque M.S."/>
            <person name="Islam M.S."/>
            <person name="Emdad E.M."/>
            <person name="Islam M.M."/>
            <person name="Ahmed B."/>
            <person name="Halim A."/>
            <person name="Hossen Q.M.M."/>
            <person name="Hossain M.Z."/>
            <person name="Ahmed R."/>
            <person name="Khan M.M."/>
            <person name="Islam R."/>
            <person name="Rashid M.M."/>
            <person name="Khan S.A."/>
            <person name="Rahman M.S."/>
            <person name="Alam M."/>
            <person name="Yahiya A.S."/>
            <person name="Khan M.S."/>
            <person name="Azam M.S."/>
            <person name="Haque T."/>
            <person name="Lashkar M.Z.H."/>
            <person name="Akhand A.I."/>
            <person name="Morshed G."/>
            <person name="Roy S."/>
            <person name="Uddin K.S."/>
            <person name="Rabeya T."/>
            <person name="Hossain A.S."/>
            <person name="Chowdhury A."/>
            <person name="Snigdha A.R."/>
            <person name="Mortoza M.S."/>
            <person name="Matin S.A."/>
            <person name="Hoque S.M.E."/>
            <person name="Islam M.K."/>
            <person name="Roy D.K."/>
            <person name="Haider R."/>
            <person name="Moosa M.M."/>
            <person name="Elias S.M."/>
            <person name="Hasan A.M."/>
            <person name="Jahan S."/>
            <person name="Shafiuddin M."/>
            <person name="Mahmood N."/>
            <person name="Shommy N.S."/>
        </authorList>
    </citation>
    <scope>NUCLEOTIDE SEQUENCE [LARGE SCALE GENOMIC DNA]</scope>
    <source>
        <strain evidence="2">cv. O-4</strain>
    </source>
</reference>
<gene>
    <name evidence="1" type="ORF">COLO4_07033</name>
</gene>
<keyword evidence="2" id="KW-1185">Reference proteome</keyword>
<dbReference type="Proteomes" id="UP000187203">
    <property type="component" value="Unassembled WGS sequence"/>
</dbReference>
<organism evidence="1 2">
    <name type="scientific">Corchorus olitorius</name>
    <dbReference type="NCBI Taxonomy" id="93759"/>
    <lineage>
        <taxon>Eukaryota</taxon>
        <taxon>Viridiplantae</taxon>
        <taxon>Streptophyta</taxon>
        <taxon>Embryophyta</taxon>
        <taxon>Tracheophyta</taxon>
        <taxon>Spermatophyta</taxon>
        <taxon>Magnoliopsida</taxon>
        <taxon>eudicotyledons</taxon>
        <taxon>Gunneridae</taxon>
        <taxon>Pentapetalae</taxon>
        <taxon>rosids</taxon>
        <taxon>malvids</taxon>
        <taxon>Malvales</taxon>
        <taxon>Malvaceae</taxon>
        <taxon>Grewioideae</taxon>
        <taxon>Apeibeae</taxon>
        <taxon>Corchorus</taxon>
    </lineage>
</organism>
<evidence type="ECO:0000313" key="2">
    <source>
        <dbReference type="Proteomes" id="UP000187203"/>
    </source>
</evidence>
<proteinExistence type="predicted"/>
<comment type="caution">
    <text evidence="1">The sequence shown here is derived from an EMBL/GenBank/DDBJ whole genome shotgun (WGS) entry which is preliminary data.</text>
</comment>